<evidence type="ECO:0000259" key="2">
    <source>
        <dbReference type="PROSITE" id="PS50994"/>
    </source>
</evidence>
<dbReference type="InterPro" id="IPR036397">
    <property type="entry name" value="RNaseH_sf"/>
</dbReference>
<dbReference type="EMBL" id="AVOT02139148">
    <property type="protein sequence ID" value="MBW0590584.1"/>
    <property type="molecule type" value="Genomic_DNA"/>
</dbReference>
<keyword evidence="1" id="KW-0694">RNA-binding</keyword>
<dbReference type="InterPro" id="IPR050951">
    <property type="entry name" value="Retrovirus_Pol_polyprotein"/>
</dbReference>
<dbReference type="PROSITE" id="PS50994">
    <property type="entry name" value="INTEGRASE"/>
    <property type="match status" value="1"/>
</dbReference>
<name>A0A9Q3Q9Z0_9BASI</name>
<organism evidence="3 4">
    <name type="scientific">Austropuccinia psidii MF-1</name>
    <dbReference type="NCBI Taxonomy" id="1389203"/>
    <lineage>
        <taxon>Eukaryota</taxon>
        <taxon>Fungi</taxon>
        <taxon>Dikarya</taxon>
        <taxon>Basidiomycota</taxon>
        <taxon>Pucciniomycotina</taxon>
        <taxon>Pucciniomycetes</taxon>
        <taxon>Pucciniales</taxon>
        <taxon>Sphaerophragmiaceae</taxon>
        <taxon>Austropuccinia</taxon>
    </lineage>
</organism>
<dbReference type="GO" id="GO:0015074">
    <property type="term" value="P:DNA integration"/>
    <property type="evidence" value="ECO:0007669"/>
    <property type="project" value="InterPro"/>
</dbReference>
<dbReference type="PANTHER" id="PTHR37984">
    <property type="entry name" value="PROTEIN CBG26694"/>
    <property type="match status" value="1"/>
</dbReference>
<dbReference type="GO" id="GO:0003723">
    <property type="term" value="F:RNA binding"/>
    <property type="evidence" value="ECO:0007669"/>
    <property type="project" value="UniProtKB-KW"/>
</dbReference>
<evidence type="ECO:0000313" key="4">
    <source>
        <dbReference type="Proteomes" id="UP000765509"/>
    </source>
</evidence>
<dbReference type="PANTHER" id="PTHR37984:SF5">
    <property type="entry name" value="PROTEIN NYNRIN-LIKE"/>
    <property type="match status" value="1"/>
</dbReference>
<gene>
    <name evidence="3" type="ORF">O181_130299</name>
</gene>
<keyword evidence="4" id="KW-1185">Reference proteome</keyword>
<dbReference type="InterPro" id="IPR001584">
    <property type="entry name" value="Integrase_cat-core"/>
</dbReference>
<protein>
    <recommendedName>
        <fullName evidence="2">Integrase catalytic domain-containing protein</fullName>
    </recommendedName>
</protein>
<sequence length="320" mass="36865">MTVVDRSLINLVLKECHDSPFSGHLSEYRTREKVKACIWWPTWQKDVSEYFKTCDRYQKANKSTGKRLGNMIKIQEPSRPWENFHMDWVTGLLPGGERSYNACLVIVDRFSKTPIFLPCHKDDTAMDTAYLIWNRGPSWTGIFTNIISDRDLKFTSALWKNLHQLFDTKLSFSTAYHPQTDGLAERMIQTLEDMVRRLCAYGLEFEDSDGLTHDLCTLLPALELEFKTSIHANTNQTPAILEKGWNPKLPEESLRKDLIGIHPTASSFKEILDRARKHAVRCMEDSFAYANNKWDESHATLDFKVGDLVLVSTTNLNNIK</sequence>
<dbReference type="Pfam" id="PF17921">
    <property type="entry name" value="Integrase_H2C2"/>
    <property type="match status" value="1"/>
</dbReference>
<dbReference type="Proteomes" id="UP000765509">
    <property type="component" value="Unassembled WGS sequence"/>
</dbReference>
<dbReference type="Gene3D" id="1.10.340.70">
    <property type="match status" value="1"/>
</dbReference>
<accession>A0A9Q3Q9Z0</accession>
<dbReference type="InterPro" id="IPR012337">
    <property type="entry name" value="RNaseH-like_sf"/>
</dbReference>
<dbReference type="InterPro" id="IPR041588">
    <property type="entry name" value="Integrase_H2C2"/>
</dbReference>
<dbReference type="GO" id="GO:0005634">
    <property type="term" value="C:nucleus"/>
    <property type="evidence" value="ECO:0007669"/>
    <property type="project" value="UniProtKB-ARBA"/>
</dbReference>
<reference evidence="3" key="1">
    <citation type="submission" date="2021-03" db="EMBL/GenBank/DDBJ databases">
        <title>Draft genome sequence of rust myrtle Austropuccinia psidii MF-1, a brazilian biotype.</title>
        <authorList>
            <person name="Quecine M.C."/>
            <person name="Pachon D.M.R."/>
            <person name="Bonatelli M.L."/>
            <person name="Correr F.H."/>
            <person name="Franceschini L.M."/>
            <person name="Leite T.F."/>
            <person name="Margarido G.R.A."/>
            <person name="Almeida C.A."/>
            <person name="Ferrarezi J.A."/>
            <person name="Labate C.A."/>
        </authorList>
    </citation>
    <scope>NUCLEOTIDE SEQUENCE</scope>
    <source>
        <strain evidence="3">MF-1</strain>
    </source>
</reference>
<evidence type="ECO:0000313" key="3">
    <source>
        <dbReference type="EMBL" id="MBW0590584.1"/>
    </source>
</evidence>
<evidence type="ECO:0000256" key="1">
    <source>
        <dbReference type="ARBA" id="ARBA00022884"/>
    </source>
</evidence>
<proteinExistence type="predicted"/>
<dbReference type="Gene3D" id="3.30.420.10">
    <property type="entry name" value="Ribonuclease H-like superfamily/Ribonuclease H"/>
    <property type="match status" value="1"/>
</dbReference>
<dbReference type="SUPFAM" id="SSF53098">
    <property type="entry name" value="Ribonuclease H-like"/>
    <property type="match status" value="1"/>
</dbReference>
<comment type="caution">
    <text evidence="3">The sequence shown here is derived from an EMBL/GenBank/DDBJ whole genome shotgun (WGS) entry which is preliminary data.</text>
</comment>
<dbReference type="AlphaFoldDB" id="A0A9Q3Q9Z0"/>
<dbReference type="OrthoDB" id="2595244at2759"/>
<feature type="domain" description="Integrase catalytic" evidence="2">
    <location>
        <begin position="76"/>
        <end position="246"/>
    </location>
</feature>